<proteinExistence type="predicted"/>
<reference evidence="1" key="1">
    <citation type="journal article" date="2023" name="Microbiome">
        <title>Phages are unrecognized players in the ecology of the oral pathogen Porphyromonas gingivalis.</title>
        <authorList>
            <person name="Matrishin C.B."/>
            <person name="Haase E.M."/>
            <person name="Dewhirst F.E."/>
            <person name="Mark Welch J.L."/>
            <person name="Miranda-Sanchez F."/>
            <person name="Chen T."/>
            <person name="MacFarland D.C."/>
            <person name="Kauffman K.M."/>
        </authorList>
    </citation>
    <scope>NUCLEOTIDE SEQUENCE</scope>
</reference>
<name>A0AAT9J9M8_9CAUD</name>
<accession>A0AAT9J9M8</accession>
<reference evidence="1" key="2">
    <citation type="submission" date="2024-05" db="EMBL/GenBank/DDBJ databases">
        <authorList>
            <person name="Matrishin C.B."/>
            <person name="Kauffman K.M."/>
        </authorList>
    </citation>
    <scope>NUCLEOTIDE SEQUENCE</scope>
</reference>
<evidence type="ECO:0000313" key="1">
    <source>
        <dbReference type="EMBL" id="DBA56355.1"/>
    </source>
</evidence>
<dbReference type="EMBL" id="BK068113">
    <property type="protein sequence ID" value="DBA56355.1"/>
    <property type="molecule type" value="Genomic_DNA"/>
</dbReference>
<organism evidence="1">
    <name type="scientific">Porphyromonas phage phage032a_KCOM2801</name>
    <dbReference type="NCBI Taxonomy" id="3154122"/>
    <lineage>
        <taxon>Viruses</taxon>
        <taxon>Duplodnaviria</taxon>
        <taxon>Heunggongvirae</taxon>
        <taxon>Uroviricota</taxon>
        <taxon>Caudoviricetes</taxon>
        <taxon>Nixviridae</taxon>
        <taxon>Nixvirus</taxon>
        <taxon>Nixvirus pging00X</taxon>
    </lineage>
</organism>
<sequence length="96" mass="11073">MSKKKELLWVHSRPTCDAGFYNKYEAAILNVYDYKASFVVEELVCDERGRYRLFLDQFLLSEYDSKDLGIYATVKDACAAADEEYSNVHTLLSSQL</sequence>
<protein>
    <submittedName>
        <fullName evidence="1">Uncharacterized protein</fullName>
    </submittedName>
</protein>